<evidence type="ECO:0000256" key="2">
    <source>
        <dbReference type="ARBA" id="ARBA00010663"/>
    </source>
</evidence>
<feature type="transmembrane region" description="Helical" evidence="11">
    <location>
        <begin position="237"/>
        <end position="260"/>
    </location>
</feature>
<dbReference type="PANTHER" id="PTHR24246:SF27">
    <property type="entry name" value="ADENOSINE RECEPTOR, ISOFORM A"/>
    <property type="match status" value="1"/>
</dbReference>
<feature type="transmembrane region" description="Helical" evidence="11">
    <location>
        <begin position="139"/>
        <end position="164"/>
    </location>
</feature>
<evidence type="ECO:0000256" key="7">
    <source>
        <dbReference type="ARBA" id="ARBA00023136"/>
    </source>
</evidence>
<keyword evidence="6" id="KW-0297">G-protein coupled receptor</keyword>
<evidence type="ECO:0000256" key="3">
    <source>
        <dbReference type="ARBA" id="ARBA00022475"/>
    </source>
</evidence>
<dbReference type="InterPro" id="IPR000276">
    <property type="entry name" value="GPCR_Rhodpsn"/>
</dbReference>
<evidence type="ECO:0000256" key="6">
    <source>
        <dbReference type="ARBA" id="ARBA00023040"/>
    </source>
</evidence>
<evidence type="ECO:0000313" key="14">
    <source>
        <dbReference type="Proteomes" id="UP001497623"/>
    </source>
</evidence>
<evidence type="ECO:0000313" key="13">
    <source>
        <dbReference type="EMBL" id="CAL4160634.1"/>
    </source>
</evidence>
<feature type="transmembrane region" description="Helical" evidence="11">
    <location>
        <begin position="185"/>
        <end position="204"/>
    </location>
</feature>
<feature type="transmembrane region" description="Helical" evidence="11">
    <location>
        <begin position="290"/>
        <end position="311"/>
    </location>
</feature>
<keyword evidence="5 11" id="KW-1133">Transmembrane helix</keyword>
<dbReference type="AlphaFoldDB" id="A0AAV2S5H8"/>
<keyword evidence="14" id="KW-1185">Reference proteome</keyword>
<comment type="similarity">
    <text evidence="2">Belongs to the G-protein coupled receptor 1 family.</text>
</comment>
<dbReference type="SUPFAM" id="SSF81321">
    <property type="entry name" value="Family A G protein-coupled receptor-like"/>
    <property type="match status" value="1"/>
</dbReference>
<evidence type="ECO:0000259" key="12">
    <source>
        <dbReference type="PROSITE" id="PS50262"/>
    </source>
</evidence>
<evidence type="ECO:0000256" key="4">
    <source>
        <dbReference type="ARBA" id="ARBA00022692"/>
    </source>
</evidence>
<accession>A0AAV2S5H8</accession>
<comment type="caution">
    <text evidence="13">The sequence shown here is derived from an EMBL/GenBank/DDBJ whole genome shotgun (WGS) entry which is preliminary data.</text>
</comment>
<reference evidence="13 14" key="1">
    <citation type="submission" date="2024-05" db="EMBL/GenBank/DDBJ databases">
        <authorList>
            <person name="Wallberg A."/>
        </authorList>
    </citation>
    <scope>NUCLEOTIDE SEQUENCE [LARGE SCALE GENOMIC DNA]</scope>
</reference>
<sequence>MMDFSPDHYVNHTLDRNSITIHWNPKVFTGNLSKYMQKIEVIGAIDAFQLSIELLVTLLSIFGNVITIIVLWRVAQIQKAQLLRVALAVADLMLGITQCALGLYDHCYYLWCVYAGCNCNYNIQMVSIGVTVGIVRTEIMYYCLCFLSVIAFDGGFLIIVFMVIDRFIAIVNPLDYDFVVTKERVYGFFCILTIVDLFYLWYFIDSTLKGDLVTYYRPASKTTGILILSQAIRDFNFIFHLAFFIILTFALVVLISITLWKLKKANMTRNHLVFGSSNQLQDETGIQMSCTLILILTFSLCTISPQMLWAFLKNSLDETIDFIVKWLILSTSCFNFIIYNLLNGAFRKRCGKILRKLLGLGRKGLVFTCFKKSG</sequence>
<protein>
    <recommendedName>
        <fullName evidence="12">G-protein coupled receptors family 1 profile domain-containing protein</fullName>
    </recommendedName>
</protein>
<feature type="domain" description="G-protein coupled receptors family 1 profile" evidence="12">
    <location>
        <begin position="63"/>
        <end position="339"/>
    </location>
</feature>
<dbReference type="Gene3D" id="1.20.1070.10">
    <property type="entry name" value="Rhodopsin 7-helix transmembrane proteins"/>
    <property type="match status" value="1"/>
</dbReference>
<evidence type="ECO:0000256" key="8">
    <source>
        <dbReference type="ARBA" id="ARBA00023170"/>
    </source>
</evidence>
<dbReference type="PROSITE" id="PS50262">
    <property type="entry name" value="G_PROTEIN_RECEP_F1_2"/>
    <property type="match status" value="1"/>
</dbReference>
<keyword evidence="3" id="KW-1003">Cell membrane</keyword>
<dbReference type="InterPro" id="IPR017452">
    <property type="entry name" value="GPCR_Rhodpsn_7TM"/>
</dbReference>
<dbReference type="PANTHER" id="PTHR24246">
    <property type="entry name" value="OLFACTORY RECEPTOR AND ADENOSINE RECEPTOR"/>
    <property type="match status" value="1"/>
</dbReference>
<keyword evidence="7 11" id="KW-0472">Membrane</keyword>
<comment type="subcellular location">
    <subcellularLocation>
        <location evidence="1">Cell membrane</location>
        <topology evidence="1">Multi-pass membrane protein</topology>
    </subcellularLocation>
</comment>
<dbReference type="GO" id="GO:0004930">
    <property type="term" value="F:G protein-coupled receptor activity"/>
    <property type="evidence" value="ECO:0007669"/>
    <property type="project" value="UniProtKB-KW"/>
</dbReference>
<keyword evidence="8" id="KW-0675">Receptor</keyword>
<keyword evidence="10" id="KW-0807">Transducer</keyword>
<organism evidence="13 14">
    <name type="scientific">Meganyctiphanes norvegica</name>
    <name type="common">Northern krill</name>
    <name type="synonym">Thysanopoda norvegica</name>
    <dbReference type="NCBI Taxonomy" id="48144"/>
    <lineage>
        <taxon>Eukaryota</taxon>
        <taxon>Metazoa</taxon>
        <taxon>Ecdysozoa</taxon>
        <taxon>Arthropoda</taxon>
        <taxon>Crustacea</taxon>
        <taxon>Multicrustacea</taxon>
        <taxon>Malacostraca</taxon>
        <taxon>Eumalacostraca</taxon>
        <taxon>Eucarida</taxon>
        <taxon>Euphausiacea</taxon>
        <taxon>Euphausiidae</taxon>
        <taxon>Meganyctiphanes</taxon>
    </lineage>
</organism>
<evidence type="ECO:0000256" key="5">
    <source>
        <dbReference type="ARBA" id="ARBA00022989"/>
    </source>
</evidence>
<dbReference type="GO" id="GO:0005886">
    <property type="term" value="C:plasma membrane"/>
    <property type="evidence" value="ECO:0007669"/>
    <property type="project" value="UniProtKB-SubCell"/>
</dbReference>
<gene>
    <name evidence="13" type="ORF">MNOR_LOCUS32521</name>
</gene>
<feature type="transmembrane region" description="Helical" evidence="11">
    <location>
        <begin position="82"/>
        <end position="104"/>
    </location>
</feature>
<dbReference type="CDD" id="cd00637">
    <property type="entry name" value="7tm_classA_rhodopsin-like"/>
    <property type="match status" value="1"/>
</dbReference>
<name>A0AAV2S5H8_MEGNR</name>
<evidence type="ECO:0000256" key="9">
    <source>
        <dbReference type="ARBA" id="ARBA00023180"/>
    </source>
</evidence>
<dbReference type="EMBL" id="CAXKWB010044420">
    <property type="protein sequence ID" value="CAL4160634.1"/>
    <property type="molecule type" value="Genomic_DNA"/>
</dbReference>
<dbReference type="PRINTS" id="PR00237">
    <property type="entry name" value="GPCRRHODOPSN"/>
</dbReference>
<feature type="transmembrane region" description="Helical" evidence="11">
    <location>
        <begin position="323"/>
        <end position="342"/>
    </location>
</feature>
<evidence type="ECO:0000256" key="1">
    <source>
        <dbReference type="ARBA" id="ARBA00004651"/>
    </source>
</evidence>
<evidence type="ECO:0000256" key="11">
    <source>
        <dbReference type="SAM" id="Phobius"/>
    </source>
</evidence>
<evidence type="ECO:0000256" key="10">
    <source>
        <dbReference type="ARBA" id="ARBA00023224"/>
    </source>
</evidence>
<dbReference type="Proteomes" id="UP001497623">
    <property type="component" value="Unassembled WGS sequence"/>
</dbReference>
<feature type="transmembrane region" description="Helical" evidence="11">
    <location>
        <begin position="54"/>
        <end position="75"/>
    </location>
</feature>
<proteinExistence type="inferred from homology"/>
<keyword evidence="4 11" id="KW-0812">Transmembrane</keyword>
<keyword evidence="9" id="KW-0325">Glycoprotein</keyword>